<evidence type="ECO:0000313" key="4">
    <source>
        <dbReference type="Proteomes" id="UP000476176"/>
    </source>
</evidence>
<sequence length="102" mass="10804">MSVAAAATVVIAAFPSWSWVVSDAARLANGALGPETTEARSRHVTRPSENDVAVTFWGTGRINYSADRTRWQPLIVVSANLSNYALAAFETVAAPPRSACSP</sequence>
<dbReference type="Proteomes" id="UP000476176">
    <property type="component" value="Unassembled WGS sequence"/>
</dbReference>
<protein>
    <submittedName>
        <fullName evidence="3">Uncharacterized protein</fullName>
    </submittedName>
</protein>
<dbReference type="AlphaFoldDB" id="A0A6G0M6W2"/>
<keyword evidence="1" id="KW-0732">Signal</keyword>
<reference evidence="4 5" key="1">
    <citation type="submission" date="2018-09" db="EMBL/GenBank/DDBJ databases">
        <title>Genomic investigation of the strawberry pathogen Phytophthora fragariae indicates pathogenicity is determined by transcriptional variation in three key races.</title>
        <authorList>
            <person name="Adams T.M."/>
            <person name="Armitage A.D."/>
            <person name="Sobczyk M.K."/>
            <person name="Bates H.J."/>
            <person name="Dunwell J.M."/>
            <person name="Nellist C.F."/>
            <person name="Harrison R.J."/>
        </authorList>
    </citation>
    <scope>NUCLEOTIDE SEQUENCE [LARGE SCALE GENOMIC DNA]</scope>
    <source>
        <strain evidence="3 4">BC-23</strain>
        <strain evidence="2 5">ONT-3</strain>
    </source>
</reference>
<gene>
    <name evidence="3" type="ORF">PF004_g32204</name>
    <name evidence="2" type="ORF">PF010_g32491</name>
</gene>
<comment type="caution">
    <text evidence="3">The sequence shown here is derived from an EMBL/GenBank/DDBJ whole genome shotgun (WGS) entry which is preliminary data.</text>
</comment>
<proteinExistence type="predicted"/>
<dbReference type="EMBL" id="QXFX01009556">
    <property type="protein sequence ID" value="KAE9054540.1"/>
    <property type="molecule type" value="Genomic_DNA"/>
</dbReference>
<accession>A0A6G0M6W2</accession>
<dbReference type="Proteomes" id="UP000488956">
    <property type="component" value="Unassembled WGS sequence"/>
</dbReference>
<dbReference type="EMBL" id="QXGC01009607">
    <property type="protein sequence ID" value="KAE9157476.1"/>
    <property type="molecule type" value="Genomic_DNA"/>
</dbReference>
<organism evidence="3 4">
    <name type="scientific">Phytophthora fragariae</name>
    <dbReference type="NCBI Taxonomy" id="53985"/>
    <lineage>
        <taxon>Eukaryota</taxon>
        <taxon>Sar</taxon>
        <taxon>Stramenopiles</taxon>
        <taxon>Oomycota</taxon>
        <taxon>Peronosporomycetes</taxon>
        <taxon>Peronosporales</taxon>
        <taxon>Peronosporaceae</taxon>
        <taxon>Phytophthora</taxon>
    </lineage>
</organism>
<evidence type="ECO:0000313" key="5">
    <source>
        <dbReference type="Proteomes" id="UP000488956"/>
    </source>
</evidence>
<evidence type="ECO:0000313" key="3">
    <source>
        <dbReference type="EMBL" id="KAE9157476.1"/>
    </source>
</evidence>
<feature type="signal peptide" evidence="1">
    <location>
        <begin position="1"/>
        <end position="24"/>
    </location>
</feature>
<evidence type="ECO:0000256" key="1">
    <source>
        <dbReference type="SAM" id="SignalP"/>
    </source>
</evidence>
<name>A0A6G0M6W2_9STRA</name>
<feature type="chain" id="PRO_5036384554" evidence="1">
    <location>
        <begin position="25"/>
        <end position="102"/>
    </location>
</feature>
<evidence type="ECO:0000313" key="2">
    <source>
        <dbReference type="EMBL" id="KAE9054540.1"/>
    </source>
</evidence>